<dbReference type="Pfam" id="PF00569">
    <property type="entry name" value="ZZ"/>
    <property type="match status" value="1"/>
</dbReference>
<dbReference type="GO" id="GO:0050804">
    <property type="term" value="P:modulation of chemical synaptic transmission"/>
    <property type="evidence" value="ECO:0007669"/>
    <property type="project" value="UniProtKB-ARBA"/>
</dbReference>
<evidence type="ECO:0000256" key="2">
    <source>
        <dbReference type="ARBA" id="ARBA00006859"/>
    </source>
</evidence>
<feature type="transmembrane region" description="Helical" evidence="13">
    <location>
        <begin position="1772"/>
        <end position="1794"/>
    </location>
</feature>
<feature type="coiled-coil region" evidence="11">
    <location>
        <begin position="1178"/>
        <end position="1255"/>
    </location>
</feature>
<feature type="transmembrane region" description="Helical" evidence="13">
    <location>
        <begin position="1914"/>
        <end position="1932"/>
    </location>
</feature>
<evidence type="ECO:0000256" key="11">
    <source>
        <dbReference type="SAM" id="Coils"/>
    </source>
</evidence>
<feature type="compositionally biased region" description="Low complexity" evidence="12">
    <location>
        <begin position="1372"/>
        <end position="1381"/>
    </location>
</feature>
<dbReference type="Pfam" id="PF04258">
    <property type="entry name" value="Peptidase_A22B"/>
    <property type="match status" value="2"/>
</dbReference>
<comment type="similarity">
    <text evidence="2">Belongs to the peptidase A22B family.</text>
</comment>
<dbReference type="PROSITE" id="PS01357">
    <property type="entry name" value="ZF_ZZ_1"/>
    <property type="match status" value="1"/>
</dbReference>
<feature type="transmembrane region" description="Helical" evidence="13">
    <location>
        <begin position="1561"/>
        <end position="1586"/>
    </location>
</feature>
<keyword evidence="9 13" id="KW-0472">Membrane</keyword>
<feature type="transmembrane region" description="Helical" evidence="13">
    <location>
        <begin position="415"/>
        <end position="434"/>
    </location>
</feature>
<dbReference type="STRING" id="144512.A0A0V0TW00"/>
<gene>
    <name evidence="15" type="primary">Sppl2b</name>
    <name evidence="15" type="ORF">T05_10797</name>
</gene>
<feature type="compositionally biased region" description="Polar residues" evidence="12">
    <location>
        <begin position="1279"/>
        <end position="1291"/>
    </location>
</feature>
<feature type="transmembrane region" description="Helical" evidence="13">
    <location>
        <begin position="737"/>
        <end position="758"/>
    </location>
</feature>
<feature type="transmembrane region" description="Helical" evidence="13">
    <location>
        <begin position="530"/>
        <end position="553"/>
    </location>
</feature>
<dbReference type="SMART" id="SM00291">
    <property type="entry name" value="ZnF_ZZ"/>
    <property type="match status" value="1"/>
</dbReference>
<feature type="transmembrane region" description="Helical" evidence="13">
    <location>
        <begin position="1887"/>
        <end position="1908"/>
    </location>
</feature>
<accession>A0A0V0TW00</accession>
<feature type="domain" description="ZZ-type" evidence="14">
    <location>
        <begin position="1000"/>
        <end position="1056"/>
    </location>
</feature>
<dbReference type="CDD" id="cd16244">
    <property type="entry name" value="EFh_DTN"/>
    <property type="match status" value="1"/>
</dbReference>
<proteinExistence type="inferred from homology"/>
<dbReference type="Gene3D" id="3.30.60.90">
    <property type="match status" value="1"/>
</dbReference>
<reference evidence="15 16" key="1">
    <citation type="submission" date="2015-01" db="EMBL/GenBank/DDBJ databases">
        <title>Evolution of Trichinella species and genotypes.</title>
        <authorList>
            <person name="Korhonen P.K."/>
            <person name="Edoardo P."/>
            <person name="Giuseppe L.R."/>
            <person name="Gasser R.B."/>
        </authorList>
    </citation>
    <scope>NUCLEOTIDE SEQUENCE [LARGE SCALE GENOMIC DNA]</scope>
    <source>
        <strain evidence="15">ISS417</strain>
    </source>
</reference>
<dbReference type="InterPro" id="IPR050774">
    <property type="entry name" value="KCMF1/Dystrophin"/>
</dbReference>
<dbReference type="Pfam" id="PF09068">
    <property type="entry name" value="EF-hand_2"/>
    <property type="match status" value="1"/>
</dbReference>
<dbReference type="GO" id="GO:0012505">
    <property type="term" value="C:endomembrane system"/>
    <property type="evidence" value="ECO:0007669"/>
    <property type="project" value="UniProtKB-SubCell"/>
</dbReference>
<dbReference type="GO" id="GO:0016010">
    <property type="term" value="C:dystrophin-associated glycoprotein complex"/>
    <property type="evidence" value="ECO:0007669"/>
    <property type="project" value="UniProtKB-ARBA"/>
</dbReference>
<feature type="transmembrane region" description="Helical" evidence="13">
    <location>
        <begin position="322"/>
        <end position="345"/>
    </location>
</feature>
<feature type="transmembrane region" description="Helical" evidence="13">
    <location>
        <begin position="382"/>
        <end position="403"/>
    </location>
</feature>
<evidence type="ECO:0000256" key="8">
    <source>
        <dbReference type="ARBA" id="ARBA00022989"/>
    </source>
</evidence>
<sequence>MKPFIHLVFSGNLERVSRCCVCILLQRFNEAEIELCFIYMADFKKIFYFICLSLLIIQSSELYVFIDATNVLSGRSCRVCAQHEPESSKLASSKSEAIPYKLVFWNMDDDYWCQPLSRNASFANCVVYGLHESKNSSECGPHSASIVSRLRYLHEHDGDVALFLEDDLSFSYFDPSIPFGFLNMSIYFIDSYWFQKILDLSENPRSSSNIHLRFYSPVNWTVAITPVVLVVIAVFALMAGSYWAGCKHDIALKMKLRLAEAYRKISDGNGASASDSTRANNFEDSQNSKASNIQSNLRTLFSALFMSVCLLLFLFFAYDYAIWFILSIYLFSAYVSLYDCFLHAIPNSLFCHKEVPLNFLKAIFSFFTKRNDSRNWSIPLKLGLYAVVLQNILGLAILISVISNVRLPTLKAVTIFSLAFLIYDVTMVFISPYFTNVGLLSGCSIMLDVVTGGGCSKGRGAVVNVENAKEMLPLMIVVPQLTDLAVSCAKLSGIYSLMPTSLGFGDVIIPGIMVGFNAAFDRSWNIRYNLYFIMSSIGYLLGLVITLMILLITGNGQPALLYIVPSVLFFTYASALCRGEMLKMWRGEFRIECDDVREDGSLMNIATVPLAVYVSSFFTATLFSFRMVTRVINRKIGSLIGIVVGIGASGWMWCEKLQMQIYGVAILMGISSSSLIINALAFTSDLINKSTESGAFVFGAMSLFDKLLTGVAVQIIQALEPLCHEATCGLINLYFKYVMVVVPAASLLVASVILFLLWPQKIGYFAEGDEQQQEDEEEEDNYFEREQNFDTIRFATYRAACKLRFIQQKVNLHLVDIWNVIESFRENGLNAVEYKSEVKISRVELLLSTVYHNLNKRLPVVQQIDSDLTIRLLISFLVAAFDRDDNGKLQVFSVKVALATLCAGKLLDKLRYIFSLISDTSGVMDFNRFCDYLKEVLCLPCAVFEGPTFSYSENLPKQIFDPSAKVTINTFLDALMADPCPPCLMWLPLLHRMASVEHVFHPVVCDACNRDSFTGFRYKCQRCHNYQLCQDCFWRGRISDSHTNQHEMKEYSSYKSPTKQLGHSISKSLQCVPGHTNKKPYVPEVSERPLDLSSAVYGILPSSPSLVRCLLKKNSEINPTDNSIDGSRPCLVSTCWYDNLDDEHKLIARYTAKLSGRSTYRPAATNAAEENLAQRATIAHLEKKNREILREIHRLQAMQSATNLSMMSTSAVGENGATVELDNLRLRKTELEIRMQQLQDTRKDLLMQLEGLMKVLKLGIEEYNSLNFHFIQTQLPRDNSPRSLLQASNNDADSKAKDVGNVNDADSSLYGGTCGRLAQQFLPSSPYSSFGPRKSSLQSDLLSAADSITNTMTSLVQELNTAETEAEEQNGTPTTATTTTACNEQQQGERKINNDDIIQSSELYVFIDATNVLSGRSCRVCAQHEPESSKLASSKSEAIPYKLVFWNMDDDYWCQPLSRNASFANCVVYGLHESKNSSECGPHSASIVSRLRYLHEHDGDVALFLEDDLSFSYFDPSIPFGFLNMSIYFIDSYWFQKILDLSENPRSSSNIHLRFYSPVNWTVAITPVVLVVIAVFALMAGSYWAGCKHDIALKMKLRLAEAYRKISDGNGASASDSTRANNFEDSQNSKASNIQSNLRTLFSALFMSVCLLLFLFFAYDYAIWFILSIYLFSAYVSLYDCFLHAIPNSLFCHKEVPLNFLKAIFSFFTKRNDSRNWSIPLKRIFLCFFCFALTISWFVFRKQWYAVVLQNILGLAILISVISNVRLPTLKAVTIFSLAFLIYDVTMVFISPYFTNGCSIMLDVVTGGGCSKGRGAVVNVENAKEMLPLMIVVPQLTDLAVSCAKLSGIYSLMPTSLGFGDVIIPGIMVGFNAAFDRSWNIRYNLYFIMSSIGYLLGLVITLMILLITGNGQPALLYIVPSVLFFTYASALCRGEMLKMWRGEFRIECDDVREDGSLVTAAQ</sequence>
<evidence type="ECO:0000256" key="9">
    <source>
        <dbReference type="ARBA" id="ARBA00023136"/>
    </source>
</evidence>
<dbReference type="InterPro" id="IPR015153">
    <property type="entry name" value="EF-hand_dom_typ1"/>
</dbReference>
<dbReference type="EMBL" id="JYDJ01000125">
    <property type="protein sequence ID" value="KRX43206.1"/>
    <property type="molecule type" value="Genomic_DNA"/>
</dbReference>
<evidence type="ECO:0000313" key="16">
    <source>
        <dbReference type="Proteomes" id="UP000055048"/>
    </source>
</evidence>
<dbReference type="GO" id="GO:0099536">
    <property type="term" value="P:synaptic signaling"/>
    <property type="evidence" value="ECO:0007669"/>
    <property type="project" value="TreeGrafter"/>
</dbReference>
<dbReference type="OrthoDB" id="29661at2759"/>
<dbReference type="SUPFAM" id="SSF57850">
    <property type="entry name" value="RING/U-box"/>
    <property type="match status" value="1"/>
</dbReference>
<evidence type="ECO:0000256" key="4">
    <source>
        <dbReference type="ARBA" id="ARBA00022723"/>
    </source>
</evidence>
<dbReference type="GO" id="GO:0042500">
    <property type="term" value="F:aspartic endopeptidase activity, intramembrane cleaving"/>
    <property type="evidence" value="ECO:0007669"/>
    <property type="project" value="InterPro"/>
</dbReference>
<feature type="transmembrane region" description="Helical" evidence="13">
    <location>
        <begin position="1744"/>
        <end position="1765"/>
    </location>
</feature>
<evidence type="ECO:0000256" key="6">
    <source>
        <dbReference type="ARBA" id="ARBA00022801"/>
    </source>
</evidence>
<feature type="transmembrane region" description="Helical" evidence="13">
    <location>
        <begin position="1638"/>
        <end position="1657"/>
    </location>
</feature>
<dbReference type="InterPro" id="IPR007369">
    <property type="entry name" value="Peptidase_A22B_SPP"/>
</dbReference>
<dbReference type="Pfam" id="PF09069">
    <property type="entry name" value="EF-hand_3"/>
    <property type="match status" value="1"/>
</dbReference>
<evidence type="ECO:0000256" key="3">
    <source>
        <dbReference type="ARBA" id="ARBA00022692"/>
    </source>
</evidence>
<feature type="transmembrane region" description="Helical" evidence="13">
    <location>
        <begin position="636"/>
        <end position="654"/>
    </location>
</feature>
<name>A0A0V0TW00_9BILA</name>
<keyword evidence="11" id="KW-0175">Coiled coil</keyword>
<keyword evidence="3 13" id="KW-0812">Transmembrane</keyword>
<evidence type="ECO:0000256" key="7">
    <source>
        <dbReference type="ARBA" id="ARBA00022833"/>
    </source>
</evidence>
<evidence type="ECO:0000313" key="15">
    <source>
        <dbReference type="EMBL" id="KRX43206.1"/>
    </source>
</evidence>
<dbReference type="PROSITE" id="PS50135">
    <property type="entry name" value="ZF_ZZ_2"/>
    <property type="match status" value="1"/>
</dbReference>
<keyword evidence="5 10" id="KW-0863">Zinc-finger</keyword>
<evidence type="ECO:0000256" key="1">
    <source>
        <dbReference type="ARBA" id="ARBA00004127"/>
    </source>
</evidence>
<dbReference type="InterPro" id="IPR043145">
    <property type="entry name" value="Znf_ZZ_sf"/>
</dbReference>
<feature type="transmembrane region" description="Helical" evidence="13">
    <location>
        <begin position="297"/>
        <end position="316"/>
    </location>
</feature>
<keyword evidence="16" id="KW-1185">Reference proteome</keyword>
<feature type="transmembrane region" description="Helical" evidence="13">
    <location>
        <begin position="559"/>
        <end position="581"/>
    </location>
</feature>
<dbReference type="SMART" id="SM00730">
    <property type="entry name" value="PSN"/>
    <property type="match status" value="2"/>
</dbReference>
<dbReference type="GO" id="GO:0046716">
    <property type="term" value="P:muscle cell cellular homeostasis"/>
    <property type="evidence" value="ECO:0007669"/>
    <property type="project" value="UniProtKB-ARBA"/>
</dbReference>
<dbReference type="GO" id="GO:0008270">
    <property type="term" value="F:zinc ion binding"/>
    <property type="evidence" value="ECO:0007669"/>
    <property type="project" value="UniProtKB-KW"/>
</dbReference>
<feature type="transmembrane region" description="Helical" evidence="13">
    <location>
        <begin position="1720"/>
        <end position="1738"/>
    </location>
</feature>
<keyword evidence="8 13" id="KW-1133">Transmembrane helix</keyword>
<feature type="transmembrane region" description="Helical" evidence="13">
    <location>
        <begin position="661"/>
        <end position="682"/>
    </location>
</feature>
<feature type="transmembrane region" description="Helical" evidence="13">
    <location>
        <begin position="1663"/>
        <end position="1686"/>
    </location>
</feature>
<evidence type="ECO:0000256" key="10">
    <source>
        <dbReference type="PROSITE-ProRule" id="PRU00228"/>
    </source>
</evidence>
<keyword evidence="7" id="KW-0862">Zinc</keyword>
<feature type="transmembrane region" description="Helical" evidence="13">
    <location>
        <begin position="602"/>
        <end position="624"/>
    </location>
</feature>
<dbReference type="PANTHER" id="PTHR12268:SF27">
    <property type="entry name" value="DYSTROBREVIN, ISOFORM F"/>
    <property type="match status" value="1"/>
</dbReference>
<dbReference type="InterPro" id="IPR006639">
    <property type="entry name" value="Preselin/SPP"/>
</dbReference>
<dbReference type="GO" id="GO:0045202">
    <property type="term" value="C:synapse"/>
    <property type="evidence" value="ECO:0007669"/>
    <property type="project" value="TreeGrafter"/>
</dbReference>
<dbReference type="Gene3D" id="1.10.238.10">
    <property type="entry name" value="EF-hand"/>
    <property type="match status" value="2"/>
</dbReference>
<evidence type="ECO:0000256" key="5">
    <source>
        <dbReference type="ARBA" id="ARBA00022771"/>
    </source>
</evidence>
<comment type="subcellular location">
    <subcellularLocation>
        <location evidence="1">Endomembrane system</location>
        <topology evidence="1">Multi-pass membrane protein</topology>
    </subcellularLocation>
</comment>
<dbReference type="CDD" id="cd02334">
    <property type="entry name" value="ZZ_dystrophin"/>
    <property type="match status" value="1"/>
</dbReference>
<dbReference type="InterPro" id="IPR000433">
    <property type="entry name" value="Znf_ZZ"/>
</dbReference>
<feature type="region of interest" description="Disordered" evidence="12">
    <location>
        <begin position="1279"/>
        <end position="1299"/>
    </location>
</feature>
<feature type="transmembrane region" description="Helical" evidence="13">
    <location>
        <begin position="1856"/>
        <end position="1875"/>
    </location>
</feature>
<keyword evidence="6" id="KW-0378">Hydrolase</keyword>
<dbReference type="Proteomes" id="UP000055048">
    <property type="component" value="Unassembled WGS sequence"/>
</dbReference>
<evidence type="ECO:0000256" key="13">
    <source>
        <dbReference type="SAM" id="Phobius"/>
    </source>
</evidence>
<keyword evidence="4" id="KW-0479">Metal-binding</keyword>
<feature type="transmembrane region" description="Helical" evidence="13">
    <location>
        <begin position="220"/>
        <end position="245"/>
    </location>
</feature>
<dbReference type="InterPro" id="IPR015154">
    <property type="entry name" value="EF-hand_dom_typ2"/>
</dbReference>
<evidence type="ECO:0000256" key="12">
    <source>
        <dbReference type="SAM" id="MobiDB-lite"/>
    </source>
</evidence>
<organism evidence="15 16">
    <name type="scientific">Trichinella murrelli</name>
    <dbReference type="NCBI Taxonomy" id="144512"/>
    <lineage>
        <taxon>Eukaryota</taxon>
        <taxon>Metazoa</taxon>
        <taxon>Ecdysozoa</taxon>
        <taxon>Nematoda</taxon>
        <taxon>Enoplea</taxon>
        <taxon>Dorylaimia</taxon>
        <taxon>Trichinellida</taxon>
        <taxon>Trichinellidae</taxon>
        <taxon>Trichinella</taxon>
    </lineage>
</organism>
<dbReference type="PANTHER" id="PTHR12268">
    <property type="entry name" value="E3 UBIQUITIN-PROTEIN LIGASE KCMF1"/>
    <property type="match status" value="1"/>
</dbReference>
<dbReference type="SUPFAM" id="SSF47473">
    <property type="entry name" value="EF-hand"/>
    <property type="match status" value="2"/>
</dbReference>
<feature type="region of interest" description="Disordered" evidence="12">
    <location>
        <begin position="1364"/>
        <end position="1388"/>
    </location>
</feature>
<evidence type="ECO:0000259" key="14">
    <source>
        <dbReference type="PROSITE" id="PS50135"/>
    </source>
</evidence>
<protein>
    <submittedName>
        <fullName evidence="15">Dystrobrevin-1</fullName>
    </submittedName>
</protein>
<dbReference type="InterPro" id="IPR011992">
    <property type="entry name" value="EF-hand-dom_pair"/>
</dbReference>
<comment type="caution">
    <text evidence="15">The sequence shown here is derived from an EMBL/GenBank/DDBJ whole genome shotgun (WGS) entry which is preliminary data.</text>
</comment>